<gene>
    <name evidence="2" type="ORF">Q5H94_12490</name>
</gene>
<dbReference type="Gene3D" id="3.90.1340.10">
    <property type="entry name" value="Phage tail collar domain"/>
    <property type="match status" value="1"/>
</dbReference>
<dbReference type="EMBL" id="JAUQSZ010000008">
    <property type="protein sequence ID" value="MDO7843144.1"/>
    <property type="molecule type" value="Genomic_DNA"/>
</dbReference>
<accession>A0ABT8ZZZ7</accession>
<name>A0ABT8ZZZ7_9SPHN</name>
<protein>
    <submittedName>
        <fullName evidence="2">Tail fiber protein</fullName>
    </submittedName>
</protein>
<evidence type="ECO:0000313" key="2">
    <source>
        <dbReference type="EMBL" id="MDO7843144.1"/>
    </source>
</evidence>
<keyword evidence="3" id="KW-1185">Reference proteome</keyword>
<dbReference type="Pfam" id="PF07484">
    <property type="entry name" value="Collar"/>
    <property type="match status" value="1"/>
</dbReference>
<reference evidence="2" key="1">
    <citation type="submission" date="2023-07" db="EMBL/GenBank/DDBJ databases">
        <authorList>
            <person name="Kim M.K."/>
        </authorList>
    </citation>
    <scope>NUCLEOTIDE SEQUENCE</scope>
    <source>
        <strain evidence="2">CA1-15</strain>
    </source>
</reference>
<proteinExistence type="predicted"/>
<comment type="caution">
    <text evidence="2">The sequence shown here is derived from an EMBL/GenBank/DDBJ whole genome shotgun (WGS) entry which is preliminary data.</text>
</comment>
<dbReference type="SUPFAM" id="SSF88874">
    <property type="entry name" value="Receptor-binding domain of short tail fibre protein gp12"/>
    <property type="match status" value="1"/>
</dbReference>
<evidence type="ECO:0000259" key="1">
    <source>
        <dbReference type="Pfam" id="PF07484"/>
    </source>
</evidence>
<dbReference type="Proteomes" id="UP001176468">
    <property type="component" value="Unassembled WGS sequence"/>
</dbReference>
<dbReference type="InterPro" id="IPR037053">
    <property type="entry name" value="Phage_tail_collar_dom_sf"/>
</dbReference>
<feature type="domain" description="Phage tail collar" evidence="1">
    <location>
        <begin position="7"/>
        <end position="62"/>
    </location>
</feature>
<sequence length="175" mass="17860">MSNPFLGEIKLWACNFAPRGWALCQGQILPISTNTALFSLLGTTYGGNGQTTFALPNLAGRTAAGPASGGGNLGQQEGVEAVALALSELPAHSHRLTGTSNAGAVQKAPSNPTPALFGPDNSAASDFYAADTNPLVAIAGASMTTQGGSQPHNNMQPYLVLNYCIAVSGIFPSRN</sequence>
<organism evidence="2 3">
    <name type="scientific">Sphingomonas immobilis</name>
    <dbReference type="NCBI Taxonomy" id="3063997"/>
    <lineage>
        <taxon>Bacteria</taxon>
        <taxon>Pseudomonadati</taxon>
        <taxon>Pseudomonadota</taxon>
        <taxon>Alphaproteobacteria</taxon>
        <taxon>Sphingomonadales</taxon>
        <taxon>Sphingomonadaceae</taxon>
        <taxon>Sphingomonas</taxon>
    </lineage>
</organism>
<evidence type="ECO:0000313" key="3">
    <source>
        <dbReference type="Proteomes" id="UP001176468"/>
    </source>
</evidence>
<dbReference type="RefSeq" id="WP_304561600.1">
    <property type="nucleotide sequence ID" value="NZ_JAUQSZ010000008.1"/>
</dbReference>
<dbReference type="InterPro" id="IPR011083">
    <property type="entry name" value="Phage_tail_collar_dom"/>
</dbReference>